<feature type="transmembrane region" description="Helical" evidence="2">
    <location>
        <begin position="80"/>
        <end position="101"/>
    </location>
</feature>
<sequence length="164" mass="17561">MKILSVFFLALFFIIFNKESLAEKANKGTGSGVSNKKKNKKGSGEPLIDVHDLISDMIKKEEELVEVNKRKSKYKLATSVLAGLLGVVSTVLLGGVGLVLYNTEKGRHPFKIGSSDPADNANPDADSESSAEQNVDQQVSAQDVTPEQPQGDDSSSNIVSGTEH</sequence>
<dbReference type="GeneID" id="29776934"/>
<dbReference type="OrthoDB" id="387289at2759"/>
<protein>
    <submittedName>
        <fullName evidence="4">Circumsporozoite-related antigen</fullName>
    </submittedName>
</protein>
<name>A0A151LIY7_9APIC</name>
<proteinExistence type="predicted"/>
<dbReference type="KEGG" id="pgab:PGSY75_1121600"/>
<keyword evidence="2" id="KW-1133">Transmembrane helix</keyword>
<evidence type="ECO:0000256" key="2">
    <source>
        <dbReference type="SAM" id="Phobius"/>
    </source>
</evidence>
<dbReference type="AlphaFoldDB" id="A0A151LIY7"/>
<dbReference type="RefSeq" id="XP_018641134.1">
    <property type="nucleotide sequence ID" value="XM_018786339.1"/>
</dbReference>
<reference evidence="5" key="2">
    <citation type="submission" date="2016-09" db="EMBL/GenBank/DDBJ databases">
        <authorList>
            <consortium name="Pathogen Informatics"/>
            <person name="Sun Q."/>
            <person name="Inoue M."/>
        </authorList>
    </citation>
    <scope>NUCLEOTIDE SEQUENCE</scope>
</reference>
<keyword evidence="2" id="KW-0812">Transmembrane</keyword>
<keyword evidence="2" id="KW-0472">Membrane</keyword>
<dbReference type="EMBL" id="LVLB01000012">
    <property type="protein sequence ID" value="KYN98857.1"/>
    <property type="molecule type" value="Genomic_DNA"/>
</dbReference>
<reference evidence="4 6" key="1">
    <citation type="journal article" date="2016" name="Nat. Commun.">
        <title>Genomes of cryptic chimpanzee Plasmodium species reveal key evolutionary events leading to human malaria.</title>
        <authorList>
            <person name="Sundararaman S.A."/>
            <person name="Plenderleith L.J."/>
            <person name="Liu W."/>
            <person name="Loy D.E."/>
            <person name="Learn G.H."/>
            <person name="Li Y."/>
            <person name="Shaw K.S."/>
            <person name="Ayouba A."/>
            <person name="Peeters M."/>
            <person name="Speede S."/>
            <person name="Shaw G.M."/>
            <person name="Bushman F.D."/>
            <person name="Brisson D."/>
            <person name="Rayner J.C."/>
            <person name="Sharp P.M."/>
            <person name="Hahn B.H."/>
        </authorList>
    </citation>
    <scope>NUCLEOTIDE SEQUENCE [LARGE SCALE GENOMIC DNA]</scope>
    <source>
        <strain evidence="4 6">SY75</strain>
    </source>
</reference>
<evidence type="ECO:0000313" key="6">
    <source>
        <dbReference type="Proteomes" id="UP000076004"/>
    </source>
</evidence>
<feature type="region of interest" description="Disordered" evidence="1">
    <location>
        <begin position="109"/>
        <end position="164"/>
    </location>
</feature>
<feature type="chain" id="PRO_5015051285" evidence="3">
    <location>
        <begin position="23"/>
        <end position="164"/>
    </location>
</feature>
<gene>
    <name evidence="5" type="ORF">PGABG01_1119400</name>
    <name evidence="4" type="ORF">PGSY75_1121600</name>
</gene>
<dbReference type="VEuPathDB" id="PlasmoDB:PGSY75_1121600"/>
<evidence type="ECO:0000313" key="4">
    <source>
        <dbReference type="EMBL" id="KYN98857.1"/>
    </source>
</evidence>
<dbReference type="Proteomes" id="UP000076004">
    <property type="component" value="Unassembled WGS sequence"/>
</dbReference>
<keyword evidence="7" id="KW-1185">Reference proteome</keyword>
<keyword evidence="3" id="KW-0732">Signal</keyword>
<evidence type="ECO:0000256" key="1">
    <source>
        <dbReference type="SAM" id="MobiDB-lite"/>
    </source>
</evidence>
<evidence type="ECO:0000256" key="3">
    <source>
        <dbReference type="SAM" id="SignalP"/>
    </source>
</evidence>
<accession>A0A151LIY7</accession>
<feature type="signal peptide" evidence="3">
    <location>
        <begin position="1"/>
        <end position="22"/>
    </location>
</feature>
<organism evidence="4 6">
    <name type="scientific">Plasmodium gaboni</name>
    <dbReference type="NCBI Taxonomy" id="647221"/>
    <lineage>
        <taxon>Eukaryota</taxon>
        <taxon>Sar</taxon>
        <taxon>Alveolata</taxon>
        <taxon>Apicomplexa</taxon>
        <taxon>Aconoidasida</taxon>
        <taxon>Haemosporida</taxon>
        <taxon>Plasmodiidae</taxon>
        <taxon>Plasmodium</taxon>
        <taxon>Plasmodium (Laverania)</taxon>
    </lineage>
</organism>
<dbReference type="EMBL" id="LT969434">
    <property type="protein sequence ID" value="SOV15628.1"/>
    <property type="molecule type" value="Genomic_DNA"/>
</dbReference>
<dbReference type="VEuPathDB" id="PlasmoDB:PGABG01_1119400"/>
<evidence type="ECO:0000313" key="7">
    <source>
        <dbReference type="Proteomes" id="UP000831156"/>
    </source>
</evidence>
<evidence type="ECO:0000313" key="5">
    <source>
        <dbReference type="EMBL" id="SOV15628.1"/>
    </source>
</evidence>
<feature type="compositionally biased region" description="Low complexity" evidence="1">
    <location>
        <begin position="114"/>
        <end position="132"/>
    </location>
</feature>
<dbReference type="Proteomes" id="UP000831156">
    <property type="component" value="Chromosome 11"/>
</dbReference>
<dbReference type="Pfam" id="PF06589">
    <property type="entry name" value="CRA"/>
    <property type="match status" value="1"/>
</dbReference>
<feature type="region of interest" description="Disordered" evidence="1">
    <location>
        <begin position="25"/>
        <end position="45"/>
    </location>
</feature>
<feature type="compositionally biased region" description="Polar residues" evidence="1">
    <location>
        <begin position="133"/>
        <end position="164"/>
    </location>
</feature>